<name>A0A7I4YT02_HAECO</name>
<proteinExistence type="predicted"/>
<evidence type="ECO:0000259" key="2">
    <source>
        <dbReference type="PROSITE" id="PS50878"/>
    </source>
</evidence>
<evidence type="ECO:0000313" key="4">
    <source>
        <dbReference type="WBParaSite" id="HCON_00142860-00001"/>
    </source>
</evidence>
<feature type="region of interest" description="Disordered" evidence="1">
    <location>
        <begin position="71"/>
        <end position="90"/>
    </location>
</feature>
<dbReference type="PANTHER" id="PTHR47027">
    <property type="entry name" value="REVERSE TRANSCRIPTASE DOMAIN-CONTAINING PROTEIN"/>
    <property type="match status" value="1"/>
</dbReference>
<dbReference type="InterPro" id="IPR043502">
    <property type="entry name" value="DNA/RNA_pol_sf"/>
</dbReference>
<feature type="domain" description="Reverse transcriptase" evidence="2">
    <location>
        <begin position="1"/>
        <end position="72"/>
    </location>
</feature>
<protein>
    <submittedName>
        <fullName evidence="4">Reverse transcriptase domain-containing protein</fullName>
    </submittedName>
</protein>
<dbReference type="InterPro" id="IPR000477">
    <property type="entry name" value="RT_dom"/>
</dbReference>
<dbReference type="AlphaFoldDB" id="A0A7I4YT02"/>
<dbReference type="PROSITE" id="PS50878">
    <property type="entry name" value="RT_POL"/>
    <property type="match status" value="1"/>
</dbReference>
<dbReference type="Proteomes" id="UP000025227">
    <property type="component" value="Unplaced"/>
</dbReference>
<sequence length="232" mass="26045">MGVKVNGRYLDRLCFVDDIVLITPNIEQAEQMLAEFGNACGKIGLRLNPKKTMLMRIELVPDASSMLSGTNISEGSRCVSTSRSQHDERMNDLAPELSGRKRAAWGAFTNIAGVVKKAMNIAHLSETAVLPALTYASVTWTLQKQDEHAVSIIQRAVGRMMLGIFPYTQRQNEIRVPRPIDERRSGMPLNTPKIENHMGRDLMRYSDDRWTRAITDWIPSDVKRTPGRPPAL</sequence>
<dbReference type="PANTHER" id="PTHR47027:SF20">
    <property type="entry name" value="REVERSE TRANSCRIPTASE-LIKE PROTEIN WITH RNA-DIRECTED DNA POLYMERASE DOMAIN"/>
    <property type="match status" value="1"/>
</dbReference>
<accession>A0A7I4YT02</accession>
<reference evidence="4" key="1">
    <citation type="submission" date="2020-12" db="UniProtKB">
        <authorList>
            <consortium name="WormBaseParasite"/>
        </authorList>
    </citation>
    <scope>IDENTIFICATION</scope>
    <source>
        <strain evidence="4">MHco3</strain>
    </source>
</reference>
<dbReference type="SUPFAM" id="SSF56672">
    <property type="entry name" value="DNA/RNA polymerases"/>
    <property type="match status" value="1"/>
</dbReference>
<organism evidence="3 4">
    <name type="scientific">Haemonchus contortus</name>
    <name type="common">Barber pole worm</name>
    <dbReference type="NCBI Taxonomy" id="6289"/>
    <lineage>
        <taxon>Eukaryota</taxon>
        <taxon>Metazoa</taxon>
        <taxon>Ecdysozoa</taxon>
        <taxon>Nematoda</taxon>
        <taxon>Chromadorea</taxon>
        <taxon>Rhabditida</taxon>
        <taxon>Rhabditina</taxon>
        <taxon>Rhabditomorpha</taxon>
        <taxon>Strongyloidea</taxon>
        <taxon>Trichostrongylidae</taxon>
        <taxon>Haemonchus</taxon>
    </lineage>
</organism>
<evidence type="ECO:0000313" key="3">
    <source>
        <dbReference type="Proteomes" id="UP000025227"/>
    </source>
</evidence>
<keyword evidence="3" id="KW-1185">Reference proteome</keyword>
<feature type="compositionally biased region" description="Polar residues" evidence="1">
    <location>
        <begin position="71"/>
        <end position="83"/>
    </location>
</feature>
<evidence type="ECO:0000256" key="1">
    <source>
        <dbReference type="SAM" id="MobiDB-lite"/>
    </source>
</evidence>
<dbReference type="WBParaSite" id="HCON_00142860-00001">
    <property type="protein sequence ID" value="HCON_00142860-00001"/>
    <property type="gene ID" value="HCON_00142860"/>
</dbReference>